<evidence type="ECO:0000313" key="2">
    <source>
        <dbReference type="Proteomes" id="UP000266183"/>
    </source>
</evidence>
<dbReference type="KEGG" id="chk:D4L85_25835"/>
<dbReference type="EMBL" id="CP032382">
    <property type="protein sequence ID" value="AYB33789.1"/>
    <property type="molecule type" value="Genomic_DNA"/>
</dbReference>
<evidence type="ECO:0000313" key="1">
    <source>
        <dbReference type="EMBL" id="AYB33789.1"/>
    </source>
</evidence>
<proteinExistence type="predicted"/>
<reference evidence="2" key="1">
    <citation type="submission" date="2018-09" db="EMBL/GenBank/DDBJ databases">
        <title>Chryseolinea sp. KIS68-18 isolated from soil.</title>
        <authorList>
            <person name="Weon H.-Y."/>
            <person name="Kwon S.-W."/>
            <person name="Lee S.A."/>
        </authorList>
    </citation>
    <scope>NUCLEOTIDE SEQUENCE [LARGE SCALE GENOMIC DNA]</scope>
    <source>
        <strain evidence="2">KIS68-18</strain>
    </source>
</reference>
<organism evidence="1 2">
    <name type="scientific">Chryseolinea soli</name>
    <dbReference type="NCBI Taxonomy" id="2321403"/>
    <lineage>
        <taxon>Bacteria</taxon>
        <taxon>Pseudomonadati</taxon>
        <taxon>Bacteroidota</taxon>
        <taxon>Cytophagia</taxon>
        <taxon>Cytophagales</taxon>
        <taxon>Fulvivirgaceae</taxon>
        <taxon>Chryseolinea</taxon>
    </lineage>
</organism>
<keyword evidence="2" id="KW-1185">Reference proteome</keyword>
<dbReference type="Proteomes" id="UP000266183">
    <property type="component" value="Chromosome"/>
</dbReference>
<sequence>MVACGEKVVDLDKKSTQTTTYEALPKEVQSFIDNSIDSVATANNDLYFSTDPSVAFTYAKNSIPSTGWMDDSKVPYHHFFIDGAHYRMTGEKGQPFILDKGVIYFCDVNLVKGDYKTRPYFKVEAVTN</sequence>
<accession>A0A385SRK0</accession>
<dbReference type="AlphaFoldDB" id="A0A385SRK0"/>
<gene>
    <name evidence="1" type="ORF">D4L85_25835</name>
</gene>
<protein>
    <submittedName>
        <fullName evidence="1">Uncharacterized protein</fullName>
    </submittedName>
</protein>
<name>A0A385SRK0_9BACT</name>